<comment type="caution">
    <text evidence="5">The sequence shown here is derived from an EMBL/GenBank/DDBJ whole genome shotgun (WGS) entry which is preliminary data.</text>
</comment>
<feature type="domain" description="FHA" evidence="4">
    <location>
        <begin position="436"/>
        <end position="492"/>
    </location>
</feature>
<dbReference type="Proteomes" id="UP000095767">
    <property type="component" value="Unassembled WGS sequence"/>
</dbReference>
<dbReference type="CDD" id="cd07017">
    <property type="entry name" value="S14_ClpP_2"/>
    <property type="match status" value="1"/>
</dbReference>
<dbReference type="GO" id="GO:0002151">
    <property type="term" value="F:G-quadruplex RNA binding"/>
    <property type="evidence" value="ECO:0007669"/>
    <property type="project" value="InterPro"/>
</dbReference>
<dbReference type="InterPro" id="IPR000253">
    <property type="entry name" value="FHA_dom"/>
</dbReference>
<dbReference type="FunFam" id="2.60.200.20:FF:000037">
    <property type="entry name" value="FHA domain containing protein"/>
    <property type="match status" value="1"/>
</dbReference>
<comment type="subunit">
    <text evidence="2">Component of the chloroplastic Clp protease core complex which consist of at least 16 proteins: CLPP4 (3 copies), CLPP5 (3 copies), CLPR4 (2 copies), ClpP1 (1 copy), CLPP6 (1 copy), CLPR2 (1 copy), CLPT1 (1 copy), CLPT2 (1 copy) and 3 copies of CLPP3 and/or CLPR1 and/or CLPR3. The core complex is organized in two heptameric rings, one containing CLPP3,4,5,6 in a 1:2:3:1 ratio and the other CLPP1 and CLPR1,2,3,4 in a 3:1:1:1:1 ratio.</text>
</comment>
<evidence type="ECO:0000313" key="5">
    <source>
        <dbReference type="EMBL" id="OEL17512.1"/>
    </source>
</evidence>
<dbReference type="OrthoDB" id="2017408at2759"/>
<keyword evidence="6" id="KW-1185">Reference proteome</keyword>
<dbReference type="Gene3D" id="2.60.200.20">
    <property type="match status" value="1"/>
</dbReference>
<keyword evidence="5" id="KW-0645">Protease</keyword>
<name>A0A1E5UX53_9POAL</name>
<dbReference type="SMART" id="SM00240">
    <property type="entry name" value="FHA"/>
    <property type="match status" value="1"/>
</dbReference>
<dbReference type="PANTHER" id="PTHR13233">
    <property type="entry name" value="MICROSPHERULE PROTEIN 1"/>
    <property type="match status" value="1"/>
</dbReference>
<dbReference type="SUPFAM" id="SSF52096">
    <property type="entry name" value="ClpP/crotonase"/>
    <property type="match status" value="1"/>
</dbReference>
<protein>
    <submittedName>
        <fullName evidence="5">ATP-dependent Clp protease proteolytic subunit-related protein 1, chloroplastic</fullName>
    </submittedName>
</protein>
<dbReference type="InterPro" id="IPR023562">
    <property type="entry name" value="ClpP/TepA"/>
</dbReference>
<dbReference type="GO" id="GO:0031011">
    <property type="term" value="C:Ino80 complex"/>
    <property type="evidence" value="ECO:0007669"/>
    <property type="project" value="InterPro"/>
</dbReference>
<dbReference type="PROSITE" id="PS50006">
    <property type="entry name" value="FHA_DOMAIN"/>
    <property type="match status" value="1"/>
</dbReference>
<evidence type="ECO:0000256" key="2">
    <source>
        <dbReference type="ARBA" id="ARBA00062827"/>
    </source>
</evidence>
<dbReference type="Pfam" id="PF00574">
    <property type="entry name" value="CLP_protease"/>
    <property type="match status" value="1"/>
</dbReference>
<dbReference type="GO" id="GO:0006508">
    <property type="term" value="P:proteolysis"/>
    <property type="evidence" value="ECO:0007669"/>
    <property type="project" value="UniProtKB-KW"/>
</dbReference>
<dbReference type="STRING" id="888268.A0A1E5UX53"/>
<dbReference type="PRINTS" id="PR00127">
    <property type="entry name" value="CLPPROTEASEP"/>
</dbReference>
<organism evidence="5 6">
    <name type="scientific">Dichanthelium oligosanthes</name>
    <dbReference type="NCBI Taxonomy" id="888268"/>
    <lineage>
        <taxon>Eukaryota</taxon>
        <taxon>Viridiplantae</taxon>
        <taxon>Streptophyta</taxon>
        <taxon>Embryophyta</taxon>
        <taxon>Tracheophyta</taxon>
        <taxon>Spermatophyta</taxon>
        <taxon>Magnoliopsida</taxon>
        <taxon>Liliopsida</taxon>
        <taxon>Poales</taxon>
        <taxon>Poaceae</taxon>
        <taxon>PACMAD clade</taxon>
        <taxon>Panicoideae</taxon>
        <taxon>Panicodae</taxon>
        <taxon>Paniceae</taxon>
        <taxon>Dichantheliinae</taxon>
        <taxon>Dichanthelium</taxon>
    </lineage>
</organism>
<feature type="region of interest" description="Disordered" evidence="3">
    <location>
        <begin position="216"/>
        <end position="237"/>
    </location>
</feature>
<dbReference type="GO" id="GO:0004252">
    <property type="term" value="F:serine-type endopeptidase activity"/>
    <property type="evidence" value="ECO:0007669"/>
    <property type="project" value="InterPro"/>
</dbReference>
<feature type="region of interest" description="Disordered" evidence="3">
    <location>
        <begin position="924"/>
        <end position="951"/>
    </location>
</feature>
<comment type="similarity">
    <text evidence="1">Belongs to the peptidase S14 family.</text>
</comment>
<feature type="compositionally biased region" description="Basic and acidic residues" evidence="3">
    <location>
        <begin position="218"/>
        <end position="229"/>
    </location>
</feature>
<dbReference type="GO" id="GO:0045944">
    <property type="term" value="P:positive regulation of transcription by RNA polymerase II"/>
    <property type="evidence" value="ECO:0007669"/>
    <property type="project" value="TreeGrafter"/>
</dbReference>
<dbReference type="GO" id="GO:0044545">
    <property type="term" value="C:NSL complex"/>
    <property type="evidence" value="ECO:0007669"/>
    <property type="project" value="TreeGrafter"/>
</dbReference>
<reference evidence="5 6" key="1">
    <citation type="submission" date="2016-09" db="EMBL/GenBank/DDBJ databases">
        <title>The draft genome of Dichanthelium oligosanthes: A C3 panicoid grass species.</title>
        <authorList>
            <person name="Studer A.J."/>
            <person name="Schnable J.C."/>
            <person name="Brutnell T.P."/>
        </authorList>
    </citation>
    <scope>NUCLEOTIDE SEQUENCE [LARGE SCALE GENOMIC DNA]</scope>
    <source>
        <strain evidence="6">cv. Kellogg 1175</strain>
        <tissue evidence="5">Leaf</tissue>
    </source>
</reference>
<dbReference type="Pfam" id="PF00498">
    <property type="entry name" value="FHA"/>
    <property type="match status" value="1"/>
</dbReference>
<evidence type="ECO:0000313" key="6">
    <source>
        <dbReference type="Proteomes" id="UP000095767"/>
    </source>
</evidence>
<evidence type="ECO:0000259" key="4">
    <source>
        <dbReference type="PROSITE" id="PS50006"/>
    </source>
</evidence>
<dbReference type="InterPro" id="IPR001907">
    <property type="entry name" value="ClpP"/>
</dbReference>
<dbReference type="GO" id="GO:0009536">
    <property type="term" value="C:plastid"/>
    <property type="evidence" value="ECO:0007669"/>
    <property type="project" value="UniProtKB-ARBA"/>
</dbReference>
<dbReference type="SUPFAM" id="SSF49879">
    <property type="entry name" value="SMAD/FHA domain"/>
    <property type="match status" value="1"/>
</dbReference>
<dbReference type="EMBL" id="LWDX02059799">
    <property type="protein sequence ID" value="OEL17512.1"/>
    <property type="molecule type" value="Genomic_DNA"/>
</dbReference>
<accession>A0A1E5UX53</accession>
<dbReference type="PANTHER" id="PTHR13233:SF0">
    <property type="entry name" value="MICROSPHERULE PROTEIN 1"/>
    <property type="match status" value="1"/>
</dbReference>
<evidence type="ECO:0000256" key="3">
    <source>
        <dbReference type="SAM" id="MobiDB-lite"/>
    </source>
</evidence>
<dbReference type="GO" id="GO:0004176">
    <property type="term" value="F:ATP-dependent peptidase activity"/>
    <property type="evidence" value="ECO:0007669"/>
    <property type="project" value="InterPro"/>
</dbReference>
<proteinExistence type="inferred from homology"/>
<dbReference type="FunFam" id="3.90.226.10:FF:000020">
    <property type="entry name" value="ATP-dependent Clp protease proteolytic subunit"/>
    <property type="match status" value="1"/>
</dbReference>
<sequence>MLTLADDNNVKSENRDPLTVEANLDGGICTSGLEHAADFMDFPFFSNSEFDILDGEFFLNSPSKGNQEDLDDPAFKVVPGVRSTMQNLAHPNEANMPCDQIDPGHLKSNADISGIMLVPTSLEVSCPGLYVECKLNTEDPEIPCNDDVATPPEYPLECCTSTLGQKSMNTNYSFSPATSPPSYAKHSKANDLALMNGEDTAKVQPSLQTVKIIPSTSEQKEDPVAHDKGGVLGAKPPVGASTTGGLLTTDIDTNDANTCMLALPSFNAAGFGEGSPCSLGQHESFNDSHGLTLQNSVQAPDQMQHNSLDGQPELGDEAALQNCMPSNALSDFGIQGPIATVPTPAQAEECPDNENHVPNYYDLEALILDQDLIPRNQDSDLMHLEVTRFNHPESRKALARLEQGAQSYMNRAIMSHGAFAVIYGLHLKYYMKDREVTLGRDTEDVKVDIDLGKEGRANKISRRQAVIKMDEAGSFHIKNIGKCPIFVNSKEIPSCKCINLSSDSLIEIKDMRFIFHINQDAQAAEAAGVKPSRSSLLRASTRSISMALALRCPAATSSRSPFLPSSSPVPPARLLRRPPATCRCHYYHGDGGGFRKNYDHIPKQFREENLKDGREHEIRLRQLQHVLDHCTEHTPIKNVPQFLYGLSPAQMEMFMNDDNPYNRQSQKVTEETVSAARSYDEFAMYTLSGMHEGPASYSMGMGMGGSMSMSMGRGGRGYRRMRSSAPDLPSLLLDSRIIFLGMPIVPAVTELIAAQFLWLDYDDRTKPIYLYINSTGTMDENNELVASETDAYAIADFINRSKSKVYTINLSMAYGQAAMLLSLGFKGKRGVLPNSITKLHLPKVHKSGGAAIDMWIKAKELDTNTDYYLDLLSKGVGKPKEELAEFLKGPRYFRAQEAIDYGLADTILHSLDGSFKPKDLTAQLAKAQEMRQSGKRAAAGAGRWSTPTAPR</sequence>
<keyword evidence="5" id="KW-0378">Hydrolase</keyword>
<dbReference type="AlphaFoldDB" id="A0A1E5UX53"/>
<evidence type="ECO:0000256" key="1">
    <source>
        <dbReference type="ARBA" id="ARBA00007039"/>
    </source>
</evidence>
<gene>
    <name evidence="5" type="ORF">BAE44_0021476</name>
</gene>
<dbReference type="Gene3D" id="3.90.226.10">
    <property type="entry name" value="2-enoyl-CoA Hydratase, Chain A, domain 1"/>
    <property type="match status" value="1"/>
</dbReference>
<dbReference type="InterPro" id="IPR037912">
    <property type="entry name" value="MCRS1"/>
</dbReference>
<dbReference type="CDD" id="cd22687">
    <property type="entry name" value="FHA_MCRS1"/>
    <property type="match status" value="1"/>
</dbReference>
<dbReference type="InterPro" id="IPR008984">
    <property type="entry name" value="SMAD_FHA_dom_sf"/>
</dbReference>
<dbReference type="GO" id="GO:0071339">
    <property type="term" value="C:MLL1 complex"/>
    <property type="evidence" value="ECO:0007669"/>
    <property type="project" value="InterPro"/>
</dbReference>
<dbReference type="InterPro" id="IPR029045">
    <property type="entry name" value="ClpP/crotonase-like_dom_sf"/>
</dbReference>